<organism evidence="2">
    <name type="scientific">Morchella importuna</name>
    <dbReference type="NCBI Taxonomy" id="1174673"/>
    <lineage>
        <taxon>Eukaryota</taxon>
        <taxon>Fungi</taxon>
        <taxon>Dikarya</taxon>
        <taxon>Ascomycota</taxon>
        <taxon>Pezizomycotina</taxon>
        <taxon>Pezizomycetes</taxon>
        <taxon>Pezizales</taxon>
        <taxon>Morchellaceae</taxon>
        <taxon>Morchella</taxon>
    </lineage>
</organism>
<dbReference type="PANTHER" id="PTHR36181">
    <property type="entry name" value="INTRON-ENCODED ENDONUCLEASE AI3-RELATED"/>
    <property type="match status" value="1"/>
</dbReference>
<sequence length="187" mass="21988">MFSCLMGGWKSSHGLSKLSQVSTEFLQWFTGFTDAEGNFLISFDRNFVRFRFKISLHIDDIDTLHTIQSMLGIGIVTEENKQYCSFVVQDYDQIKYILCPIFLHFPLQTNKRLDFDSFYEAILIKEEKGNNLTDIKDKLLVIKNSMNRNREIMDSTGHFESFAINFCWLVGRPVFVFSFFKWKNKNL</sequence>
<dbReference type="PANTHER" id="PTHR36181:SF4">
    <property type="entry name" value="LAGLIDADG ENDONUCLEASE"/>
    <property type="match status" value="1"/>
</dbReference>
<dbReference type="GO" id="GO:0005739">
    <property type="term" value="C:mitochondrion"/>
    <property type="evidence" value="ECO:0007669"/>
    <property type="project" value="UniProtKB-ARBA"/>
</dbReference>
<dbReference type="Gene3D" id="3.10.28.10">
    <property type="entry name" value="Homing endonucleases"/>
    <property type="match status" value="1"/>
</dbReference>
<dbReference type="EMBL" id="MK527108">
    <property type="protein sequence ID" value="QGN66736.1"/>
    <property type="molecule type" value="Genomic_DNA"/>
</dbReference>
<reference evidence="2" key="1">
    <citation type="submission" date="2019-02" db="EMBL/GenBank/DDBJ databases">
        <title>The largest mitochondrial genome of Morchella importuna (272.2 kb) among fungi reservoir of numerous mitochondrial ORFs, repeatitive sequences and nuclear genome horizontal transfer.</title>
        <authorList>
            <person name="Liu W."/>
            <person name="Bian Y."/>
        </authorList>
    </citation>
    <scope>NUCLEOTIDE SEQUENCE</scope>
</reference>
<dbReference type="GeneID" id="42906059"/>
<dbReference type="SUPFAM" id="SSF55608">
    <property type="entry name" value="Homing endonucleases"/>
    <property type="match status" value="1"/>
</dbReference>
<protein>
    <recommendedName>
        <fullName evidence="1">Homing endonuclease LAGLIDADG domain-containing protein</fullName>
    </recommendedName>
</protein>
<feature type="domain" description="Homing endonuclease LAGLIDADG" evidence="1">
    <location>
        <begin position="30"/>
        <end position="121"/>
    </location>
</feature>
<evidence type="ECO:0000259" key="1">
    <source>
        <dbReference type="Pfam" id="PF00961"/>
    </source>
</evidence>
<dbReference type="InterPro" id="IPR027434">
    <property type="entry name" value="Homing_endonucl"/>
</dbReference>
<proteinExistence type="predicted"/>
<dbReference type="InterPro" id="IPR051289">
    <property type="entry name" value="LAGLIDADG_Endonuclease"/>
</dbReference>
<dbReference type="InterPro" id="IPR004860">
    <property type="entry name" value="LAGLIDADG_dom"/>
</dbReference>
<accession>A0A650AFC3</accession>
<evidence type="ECO:0000313" key="2">
    <source>
        <dbReference type="EMBL" id="QGN66736.1"/>
    </source>
</evidence>
<dbReference type="AlphaFoldDB" id="A0A650AFC3"/>
<gene>
    <name evidence="2" type="primary">orf187</name>
</gene>
<dbReference type="Pfam" id="PF00961">
    <property type="entry name" value="LAGLIDADG_1"/>
    <property type="match status" value="1"/>
</dbReference>
<keyword evidence="2" id="KW-0496">Mitochondrion</keyword>
<dbReference type="GO" id="GO:0004519">
    <property type="term" value="F:endonuclease activity"/>
    <property type="evidence" value="ECO:0007669"/>
    <property type="project" value="InterPro"/>
</dbReference>
<geneLocation type="mitochondrion" evidence="2"/>
<dbReference type="RefSeq" id="YP_009722334.1">
    <property type="nucleotide sequence ID" value="NC_045397.1"/>
</dbReference>
<name>A0A650AFC3_9PEZI</name>